<dbReference type="AlphaFoldDB" id="A0A430HH56"/>
<keyword evidence="1" id="KW-1133">Transmembrane helix</keyword>
<evidence type="ECO:0000313" key="2">
    <source>
        <dbReference type="EMBL" id="RSZ56837.1"/>
    </source>
</evidence>
<evidence type="ECO:0000256" key="1">
    <source>
        <dbReference type="SAM" id="Phobius"/>
    </source>
</evidence>
<keyword evidence="3" id="KW-1185">Reference proteome</keyword>
<organism evidence="2 3">
    <name type="scientific">Massilia atriviolacea</name>
    <dbReference type="NCBI Taxonomy" id="2495579"/>
    <lineage>
        <taxon>Bacteria</taxon>
        <taxon>Pseudomonadati</taxon>
        <taxon>Pseudomonadota</taxon>
        <taxon>Betaproteobacteria</taxon>
        <taxon>Burkholderiales</taxon>
        <taxon>Oxalobacteraceae</taxon>
        <taxon>Telluria group</taxon>
        <taxon>Massilia</taxon>
    </lineage>
</organism>
<keyword evidence="1" id="KW-0472">Membrane</keyword>
<protein>
    <submittedName>
        <fullName evidence="2">Uncharacterized protein</fullName>
    </submittedName>
</protein>
<evidence type="ECO:0000313" key="3">
    <source>
        <dbReference type="Proteomes" id="UP000278085"/>
    </source>
</evidence>
<sequence length="91" mass="9927">MDEIVNILYRILSIVTYIIGALLLTYPLEGGKRATYFASVVTAPLSFAGSVTLWDYVGMSLPFIMKLAISMGLALGASLLIIKYLPVRKKA</sequence>
<name>A0A430HH56_9BURK</name>
<dbReference type="EMBL" id="RXLQ01000013">
    <property type="protein sequence ID" value="RSZ56837.1"/>
    <property type="molecule type" value="Genomic_DNA"/>
</dbReference>
<proteinExistence type="predicted"/>
<keyword evidence="1" id="KW-0812">Transmembrane</keyword>
<dbReference type="Proteomes" id="UP000278085">
    <property type="component" value="Unassembled WGS sequence"/>
</dbReference>
<gene>
    <name evidence="2" type="ORF">EJB06_23155</name>
</gene>
<feature type="transmembrane region" description="Helical" evidence="1">
    <location>
        <begin position="63"/>
        <end position="85"/>
    </location>
</feature>
<comment type="caution">
    <text evidence="2">The sequence shown here is derived from an EMBL/GenBank/DDBJ whole genome shotgun (WGS) entry which is preliminary data.</text>
</comment>
<dbReference type="RefSeq" id="WP_126076378.1">
    <property type="nucleotide sequence ID" value="NZ_CP051166.1"/>
</dbReference>
<reference evidence="2 3" key="1">
    <citation type="submission" date="2018-12" db="EMBL/GenBank/DDBJ databases">
        <authorList>
            <person name="Yang E."/>
        </authorList>
    </citation>
    <scope>NUCLEOTIDE SEQUENCE [LARGE SCALE GENOMIC DNA]</scope>
    <source>
        <strain evidence="2 3">SOD</strain>
    </source>
</reference>
<accession>A0A430HH56</accession>
<feature type="transmembrane region" description="Helical" evidence="1">
    <location>
        <begin position="6"/>
        <end position="24"/>
    </location>
</feature>